<dbReference type="Pfam" id="PF18962">
    <property type="entry name" value="Por_Secre_tail"/>
    <property type="match status" value="1"/>
</dbReference>
<organism evidence="2 3">
    <name type="scientific">Dyadobacter jiangsuensis</name>
    <dbReference type="NCBI Taxonomy" id="1591085"/>
    <lineage>
        <taxon>Bacteria</taxon>
        <taxon>Pseudomonadati</taxon>
        <taxon>Bacteroidota</taxon>
        <taxon>Cytophagia</taxon>
        <taxon>Cytophagales</taxon>
        <taxon>Spirosomataceae</taxon>
        <taxon>Dyadobacter</taxon>
    </lineage>
</organism>
<dbReference type="EMBL" id="PYAS01000014">
    <property type="protein sequence ID" value="PSL24330.1"/>
    <property type="molecule type" value="Genomic_DNA"/>
</dbReference>
<protein>
    <submittedName>
        <fullName evidence="2">Putative secreted protein (Por secretion system target)</fullName>
    </submittedName>
</protein>
<evidence type="ECO:0000313" key="3">
    <source>
        <dbReference type="Proteomes" id="UP000241964"/>
    </source>
</evidence>
<feature type="domain" description="Secretion system C-terminal sorting" evidence="1">
    <location>
        <begin position="23"/>
        <end position="91"/>
    </location>
</feature>
<dbReference type="InterPro" id="IPR026444">
    <property type="entry name" value="Secre_tail"/>
</dbReference>
<comment type="caution">
    <text evidence="2">The sequence shown here is derived from an EMBL/GenBank/DDBJ whole genome shotgun (WGS) entry which is preliminary data.</text>
</comment>
<reference evidence="2 3" key="1">
    <citation type="submission" date="2018-03" db="EMBL/GenBank/DDBJ databases">
        <title>Genomic Encyclopedia of Archaeal and Bacterial Type Strains, Phase II (KMG-II): from individual species to whole genera.</title>
        <authorList>
            <person name="Goeker M."/>
        </authorList>
    </citation>
    <scope>NUCLEOTIDE SEQUENCE [LARGE SCALE GENOMIC DNA]</scope>
    <source>
        <strain evidence="2 3">DSM 29057</strain>
    </source>
</reference>
<name>A0A2P8FRH2_9BACT</name>
<evidence type="ECO:0000313" key="2">
    <source>
        <dbReference type="EMBL" id="PSL24330.1"/>
    </source>
</evidence>
<dbReference type="AlphaFoldDB" id="A0A2P8FRH2"/>
<accession>A0A2P8FRH2</accession>
<gene>
    <name evidence="2" type="ORF">CLV60_114157</name>
</gene>
<proteinExistence type="predicted"/>
<evidence type="ECO:0000259" key="1">
    <source>
        <dbReference type="Pfam" id="PF18962"/>
    </source>
</evidence>
<sequence length="95" mass="10662">MCPTPTCIPNMKRTDDLKREVTISPNPARDEVRISGMSRMEVATIVAWTRSGQAISLKEKQNGTVDVSHLKRGLYSLVITCWDGSMISKRISIRK</sequence>
<keyword evidence="3" id="KW-1185">Reference proteome</keyword>
<dbReference type="Proteomes" id="UP000241964">
    <property type="component" value="Unassembled WGS sequence"/>
</dbReference>